<keyword evidence="1" id="KW-0560">Oxidoreductase</keyword>
<dbReference type="AlphaFoldDB" id="A0A0J7K4T0"/>
<keyword evidence="1" id="KW-0503">Monooxygenase</keyword>
<dbReference type="Gene3D" id="1.10.630.10">
    <property type="entry name" value="Cytochrome P450"/>
    <property type="match status" value="1"/>
</dbReference>
<reference evidence="2 3" key="1">
    <citation type="submission" date="2015-04" db="EMBL/GenBank/DDBJ databases">
        <title>Lasius niger genome sequencing.</title>
        <authorList>
            <person name="Konorov E.A."/>
            <person name="Nikitin M.A."/>
            <person name="Kirill M.V."/>
            <person name="Chang P."/>
        </authorList>
    </citation>
    <scope>NUCLEOTIDE SEQUENCE [LARGE SCALE GENOMIC DNA]</scope>
    <source>
        <tissue evidence="2">Whole</tissue>
    </source>
</reference>
<dbReference type="GO" id="GO:0020037">
    <property type="term" value="F:heme binding"/>
    <property type="evidence" value="ECO:0007669"/>
    <property type="project" value="InterPro"/>
</dbReference>
<dbReference type="GO" id="GO:0016705">
    <property type="term" value="F:oxidoreductase activity, acting on paired donors, with incorporation or reduction of molecular oxygen"/>
    <property type="evidence" value="ECO:0007669"/>
    <property type="project" value="InterPro"/>
</dbReference>
<dbReference type="SUPFAM" id="SSF48264">
    <property type="entry name" value="Cytochrome P450"/>
    <property type="match status" value="1"/>
</dbReference>
<name>A0A0J7K4T0_LASNI</name>
<feature type="non-terminal residue" evidence="2">
    <location>
        <position position="133"/>
    </location>
</feature>
<dbReference type="PaxDb" id="67767-A0A0J7K4T0"/>
<proteinExistence type="predicted"/>
<evidence type="ECO:0000256" key="1">
    <source>
        <dbReference type="ARBA" id="ARBA00023033"/>
    </source>
</evidence>
<evidence type="ECO:0000313" key="3">
    <source>
        <dbReference type="Proteomes" id="UP000036403"/>
    </source>
</evidence>
<gene>
    <name evidence="2" type="ORF">RF55_15970</name>
</gene>
<sequence>MFVLLTKPKDVKLVLTNANGNYKSTSITKMWQEILGNGIITISEKESNGHIFDIKPYMTRYVCDTFLATMAGIEGKAQRGDYDDILYWHDRLFKLIYNRTIKPWLHSERNFSLCENAKQMHRGLKVVRDFSHD</sequence>
<keyword evidence="3" id="KW-1185">Reference proteome</keyword>
<dbReference type="InterPro" id="IPR036396">
    <property type="entry name" value="Cyt_P450_sf"/>
</dbReference>
<accession>A0A0J7K4T0</accession>
<evidence type="ECO:0000313" key="2">
    <source>
        <dbReference type="EMBL" id="KMQ85468.1"/>
    </source>
</evidence>
<dbReference type="EMBL" id="LBMM01013822">
    <property type="protein sequence ID" value="KMQ85468.1"/>
    <property type="molecule type" value="Genomic_DNA"/>
</dbReference>
<organism evidence="2 3">
    <name type="scientific">Lasius niger</name>
    <name type="common">Black garden ant</name>
    <dbReference type="NCBI Taxonomy" id="67767"/>
    <lineage>
        <taxon>Eukaryota</taxon>
        <taxon>Metazoa</taxon>
        <taxon>Ecdysozoa</taxon>
        <taxon>Arthropoda</taxon>
        <taxon>Hexapoda</taxon>
        <taxon>Insecta</taxon>
        <taxon>Pterygota</taxon>
        <taxon>Neoptera</taxon>
        <taxon>Endopterygota</taxon>
        <taxon>Hymenoptera</taxon>
        <taxon>Apocrita</taxon>
        <taxon>Aculeata</taxon>
        <taxon>Formicoidea</taxon>
        <taxon>Formicidae</taxon>
        <taxon>Formicinae</taxon>
        <taxon>Lasius</taxon>
        <taxon>Lasius</taxon>
    </lineage>
</organism>
<dbReference type="GO" id="GO:0005506">
    <property type="term" value="F:iron ion binding"/>
    <property type="evidence" value="ECO:0007669"/>
    <property type="project" value="InterPro"/>
</dbReference>
<dbReference type="OrthoDB" id="1470350at2759"/>
<dbReference type="GO" id="GO:0004497">
    <property type="term" value="F:monooxygenase activity"/>
    <property type="evidence" value="ECO:0007669"/>
    <property type="project" value="UniProtKB-KW"/>
</dbReference>
<comment type="caution">
    <text evidence="2">The sequence shown here is derived from an EMBL/GenBank/DDBJ whole genome shotgun (WGS) entry which is preliminary data.</text>
</comment>
<protein>
    <submittedName>
        <fullName evidence="2">Cytochrome p450 4c1</fullName>
    </submittedName>
</protein>
<dbReference type="Proteomes" id="UP000036403">
    <property type="component" value="Unassembled WGS sequence"/>
</dbReference>